<evidence type="ECO:0000256" key="2">
    <source>
        <dbReference type="ARBA" id="ARBA00006024"/>
    </source>
</evidence>
<keyword evidence="5 14" id="KW-0812">Transmembrane</keyword>
<dbReference type="GO" id="GO:0046872">
    <property type="term" value="F:metal ion binding"/>
    <property type="evidence" value="ECO:0007669"/>
    <property type="project" value="UniProtKB-KW"/>
</dbReference>
<dbReference type="SUPFAM" id="SSF55008">
    <property type="entry name" value="HMA, heavy metal-associated domain"/>
    <property type="match status" value="1"/>
</dbReference>
<evidence type="ECO:0000313" key="18">
    <source>
        <dbReference type="Proteomes" id="UP000240904"/>
    </source>
</evidence>
<dbReference type="SUPFAM" id="SSF81665">
    <property type="entry name" value="Calcium ATPase, transmembrane domain M"/>
    <property type="match status" value="1"/>
</dbReference>
<dbReference type="Gene3D" id="3.40.50.1000">
    <property type="entry name" value="HAD superfamily/HAD-like"/>
    <property type="match status" value="1"/>
</dbReference>
<keyword evidence="9" id="KW-1278">Translocase</keyword>
<dbReference type="InterPro" id="IPR006121">
    <property type="entry name" value="HMA_dom"/>
</dbReference>
<dbReference type="Gene3D" id="3.30.70.100">
    <property type="match status" value="1"/>
</dbReference>
<feature type="transmembrane region" description="Helical" evidence="14">
    <location>
        <begin position="448"/>
        <end position="469"/>
    </location>
</feature>
<dbReference type="Gene3D" id="2.70.150.10">
    <property type="entry name" value="Calcium-transporting ATPase, cytoplasmic transduction domain A"/>
    <property type="match status" value="1"/>
</dbReference>
<dbReference type="AlphaFoldDB" id="A0A2T3MSK6"/>
<dbReference type="PROSITE" id="PS01047">
    <property type="entry name" value="HMA_1"/>
    <property type="match status" value="1"/>
</dbReference>
<dbReference type="InterPro" id="IPR036163">
    <property type="entry name" value="HMA_dom_sf"/>
</dbReference>
<dbReference type="PROSITE" id="PS50846">
    <property type="entry name" value="HMA_2"/>
    <property type="match status" value="1"/>
</dbReference>
<evidence type="ECO:0000256" key="12">
    <source>
        <dbReference type="ARBA" id="ARBA00039097"/>
    </source>
</evidence>
<dbReference type="Gene3D" id="3.40.1110.10">
    <property type="entry name" value="Calcium-transporting ATPase, cytoplasmic domain N"/>
    <property type="match status" value="1"/>
</dbReference>
<dbReference type="InterPro" id="IPR023299">
    <property type="entry name" value="ATPase_P-typ_cyto_dom_N"/>
</dbReference>
<evidence type="ECO:0000259" key="16">
    <source>
        <dbReference type="PROSITE" id="PS50846"/>
    </source>
</evidence>
<evidence type="ECO:0000256" key="14">
    <source>
        <dbReference type="RuleBase" id="RU362081"/>
    </source>
</evidence>
<dbReference type="InterPro" id="IPR044492">
    <property type="entry name" value="P_typ_ATPase_HD_dom"/>
</dbReference>
<name>A0A2T3MSK6_9GAMM</name>
<keyword evidence="10 14" id="KW-1133">Transmembrane helix</keyword>
<protein>
    <recommendedName>
        <fullName evidence="12">P-type Zn(2+) transporter</fullName>
        <ecNumber evidence="12">7.2.2.12</ecNumber>
    </recommendedName>
</protein>
<dbReference type="InterPro" id="IPR008250">
    <property type="entry name" value="ATPase_P-typ_transduc_dom_A_sf"/>
</dbReference>
<dbReference type="InterPro" id="IPR001757">
    <property type="entry name" value="P_typ_ATPase"/>
</dbReference>
<evidence type="ECO:0000256" key="10">
    <source>
        <dbReference type="ARBA" id="ARBA00022989"/>
    </source>
</evidence>
<gene>
    <name evidence="17" type="ORF">C9I89_20195</name>
</gene>
<dbReference type="GO" id="GO:0005524">
    <property type="term" value="F:ATP binding"/>
    <property type="evidence" value="ECO:0007669"/>
    <property type="project" value="UniProtKB-UniRule"/>
</dbReference>
<accession>A0A2T3MSK6</accession>
<feature type="transmembrane region" description="Helical" evidence="14">
    <location>
        <begin position="785"/>
        <end position="803"/>
    </location>
</feature>
<evidence type="ECO:0000256" key="7">
    <source>
        <dbReference type="ARBA" id="ARBA00022741"/>
    </source>
</evidence>
<dbReference type="SFLD" id="SFLDF00027">
    <property type="entry name" value="p-type_atpase"/>
    <property type="match status" value="1"/>
</dbReference>
<dbReference type="NCBIfam" id="TIGR01525">
    <property type="entry name" value="ATPase-IB_hvy"/>
    <property type="match status" value="1"/>
</dbReference>
<evidence type="ECO:0000256" key="9">
    <source>
        <dbReference type="ARBA" id="ARBA00022967"/>
    </source>
</evidence>
<dbReference type="Proteomes" id="UP000240904">
    <property type="component" value="Unassembled WGS sequence"/>
</dbReference>
<dbReference type="GO" id="GO:0016463">
    <property type="term" value="F:P-type zinc transporter activity"/>
    <property type="evidence" value="ECO:0007669"/>
    <property type="project" value="UniProtKB-EC"/>
</dbReference>
<dbReference type="SFLD" id="SFLDS00003">
    <property type="entry name" value="Haloacid_Dehalogenase"/>
    <property type="match status" value="1"/>
</dbReference>
<dbReference type="CDD" id="cd00371">
    <property type="entry name" value="HMA"/>
    <property type="match status" value="1"/>
</dbReference>
<evidence type="ECO:0000256" key="15">
    <source>
        <dbReference type="SAM" id="MobiDB-lite"/>
    </source>
</evidence>
<dbReference type="NCBIfam" id="NF008262">
    <property type="entry name" value="PRK11033.1"/>
    <property type="match status" value="1"/>
</dbReference>
<dbReference type="PANTHER" id="PTHR48085:SF5">
    <property type="entry name" value="CADMIUM_ZINC-TRANSPORTING ATPASE HMA4-RELATED"/>
    <property type="match status" value="1"/>
</dbReference>
<dbReference type="SUPFAM" id="SSF81653">
    <property type="entry name" value="Calcium ATPase, transduction domain A"/>
    <property type="match status" value="1"/>
</dbReference>
<dbReference type="OrthoDB" id="9814270at2"/>
<evidence type="ECO:0000256" key="11">
    <source>
        <dbReference type="ARBA" id="ARBA00023136"/>
    </source>
</evidence>
<dbReference type="SFLD" id="SFLDG00002">
    <property type="entry name" value="C1.7:_P-type_atpase_like"/>
    <property type="match status" value="1"/>
</dbReference>
<dbReference type="EC" id="7.2.2.12" evidence="12"/>
<dbReference type="InterPro" id="IPR023214">
    <property type="entry name" value="HAD_sf"/>
</dbReference>
<dbReference type="PRINTS" id="PR00941">
    <property type="entry name" value="CDATPASE"/>
</dbReference>
<dbReference type="GO" id="GO:0005886">
    <property type="term" value="C:plasma membrane"/>
    <property type="evidence" value="ECO:0007669"/>
    <property type="project" value="UniProtKB-SubCell"/>
</dbReference>
<comment type="catalytic activity">
    <reaction evidence="13">
        <text>Zn(2+)(in) + ATP + H2O = Zn(2+)(out) + ADP + phosphate + H(+)</text>
        <dbReference type="Rhea" id="RHEA:20621"/>
        <dbReference type="ChEBI" id="CHEBI:15377"/>
        <dbReference type="ChEBI" id="CHEBI:15378"/>
        <dbReference type="ChEBI" id="CHEBI:29105"/>
        <dbReference type="ChEBI" id="CHEBI:30616"/>
        <dbReference type="ChEBI" id="CHEBI:43474"/>
        <dbReference type="ChEBI" id="CHEBI:456216"/>
        <dbReference type="EC" id="7.2.2.12"/>
    </reaction>
</comment>
<dbReference type="Pfam" id="PF00403">
    <property type="entry name" value="HMA"/>
    <property type="match status" value="1"/>
</dbReference>
<organism evidence="17 18">
    <name type="scientific">Photobacterium lipolyticum</name>
    <dbReference type="NCBI Taxonomy" id="266810"/>
    <lineage>
        <taxon>Bacteria</taxon>
        <taxon>Pseudomonadati</taxon>
        <taxon>Pseudomonadota</taxon>
        <taxon>Gammaproteobacteria</taxon>
        <taxon>Vibrionales</taxon>
        <taxon>Vibrionaceae</taxon>
        <taxon>Photobacterium</taxon>
    </lineage>
</organism>
<dbReference type="PANTHER" id="PTHR48085">
    <property type="entry name" value="CADMIUM/ZINC-TRANSPORTING ATPASE HMA2-RELATED"/>
    <property type="match status" value="1"/>
</dbReference>
<dbReference type="InterPro" id="IPR027256">
    <property type="entry name" value="P-typ_ATPase_IB"/>
</dbReference>
<dbReference type="PRINTS" id="PR00119">
    <property type="entry name" value="CATATPASE"/>
</dbReference>
<comment type="caution">
    <text evidence="17">The sequence shown here is derived from an EMBL/GenBank/DDBJ whole genome shotgun (WGS) entry which is preliminary data.</text>
</comment>
<dbReference type="RefSeq" id="WP_107285134.1">
    <property type="nucleotide sequence ID" value="NZ_PYMC01000022.1"/>
</dbReference>
<evidence type="ECO:0000256" key="13">
    <source>
        <dbReference type="ARBA" id="ARBA00047308"/>
    </source>
</evidence>
<dbReference type="Pfam" id="PF00122">
    <property type="entry name" value="E1-E2_ATPase"/>
    <property type="match status" value="1"/>
</dbReference>
<reference evidence="17 18" key="1">
    <citation type="submission" date="2018-03" db="EMBL/GenBank/DDBJ databases">
        <title>Whole genome sequencing of Histamine producing bacteria.</title>
        <authorList>
            <person name="Butler K."/>
        </authorList>
    </citation>
    <scope>NUCLEOTIDE SEQUENCE [LARGE SCALE GENOMIC DNA]</scope>
    <source>
        <strain evidence="17 18">DSM 16190</strain>
    </source>
</reference>
<comment type="subcellular location">
    <subcellularLocation>
        <location evidence="1">Cell membrane</location>
        <topology evidence="1">Multi-pass membrane protein</topology>
    </subcellularLocation>
</comment>
<keyword evidence="8 14" id="KW-0067">ATP-binding</keyword>
<dbReference type="GO" id="GO:0016887">
    <property type="term" value="F:ATP hydrolysis activity"/>
    <property type="evidence" value="ECO:0007669"/>
    <property type="project" value="InterPro"/>
</dbReference>
<keyword evidence="7 14" id="KW-0547">Nucleotide-binding</keyword>
<proteinExistence type="inferred from homology"/>
<dbReference type="InterPro" id="IPR023298">
    <property type="entry name" value="ATPase_P-typ_TM_dom_sf"/>
</dbReference>
<dbReference type="PROSITE" id="PS00154">
    <property type="entry name" value="ATPASE_E1_E2"/>
    <property type="match status" value="1"/>
</dbReference>
<dbReference type="GO" id="GO:0015086">
    <property type="term" value="F:cadmium ion transmembrane transporter activity"/>
    <property type="evidence" value="ECO:0007669"/>
    <property type="project" value="TreeGrafter"/>
</dbReference>
<dbReference type="Pfam" id="PF00702">
    <property type="entry name" value="Hydrolase"/>
    <property type="match status" value="1"/>
</dbReference>
<dbReference type="NCBIfam" id="TIGR01494">
    <property type="entry name" value="ATPase_P-type"/>
    <property type="match status" value="1"/>
</dbReference>
<keyword evidence="4" id="KW-0597">Phosphoprotein</keyword>
<feature type="domain" description="HMA" evidence="16">
    <location>
        <begin position="140"/>
        <end position="205"/>
    </location>
</feature>
<dbReference type="EMBL" id="PYMC01000022">
    <property type="protein sequence ID" value="PSW01123.1"/>
    <property type="molecule type" value="Genomic_DNA"/>
</dbReference>
<evidence type="ECO:0000256" key="6">
    <source>
        <dbReference type="ARBA" id="ARBA00022723"/>
    </source>
</evidence>
<dbReference type="InterPro" id="IPR018303">
    <property type="entry name" value="ATPase_P-typ_P_site"/>
</dbReference>
<feature type="transmembrane region" description="Helical" evidence="14">
    <location>
        <begin position="244"/>
        <end position="262"/>
    </location>
</feature>
<feature type="transmembrane region" description="Helical" evidence="14">
    <location>
        <begin position="218"/>
        <end position="238"/>
    </location>
</feature>
<evidence type="ECO:0000256" key="5">
    <source>
        <dbReference type="ARBA" id="ARBA00022692"/>
    </source>
</evidence>
<comment type="similarity">
    <text evidence="2 14">Belongs to the cation transport ATPase (P-type) (TC 3.A.3) family. Type IB subfamily.</text>
</comment>
<keyword evidence="18" id="KW-1185">Reference proteome</keyword>
<feature type="region of interest" description="Disordered" evidence="15">
    <location>
        <begin position="43"/>
        <end position="66"/>
    </location>
</feature>
<dbReference type="CDD" id="cd07546">
    <property type="entry name" value="P-type_ATPase_Pb_Zn_Cd2-like"/>
    <property type="match status" value="1"/>
</dbReference>
<dbReference type="PROSITE" id="PS01229">
    <property type="entry name" value="COF_2"/>
    <property type="match status" value="1"/>
</dbReference>
<dbReference type="InterPro" id="IPR059000">
    <property type="entry name" value="ATPase_P-type_domA"/>
</dbReference>
<dbReference type="InterPro" id="IPR036412">
    <property type="entry name" value="HAD-like_sf"/>
</dbReference>
<sequence>MCAQCNNKKPHIHTVKPTAAKSSTVQVVAAMATECCSMSSTYVESSDSESGGESGSDDPASGHKLTNLSFSLDGGLNKPKSGKLSLSSSAAVIPPVHSESLPSAENCCCTTNSCSAASLSLENQDPQRAEEQLAESNLGHSQSWKILGMDCPSCARKLEKALLNIVGVEHAKVMFATEKLVVNCQSASLAAEVEAKALETGFKLVTGRKVKEQENPGFIKQYLPVIIIAVMMLVSFLISRSSEFYGQLAFTLTTVLGLLPIVKKAVNLTKSGTPFSIETLMSIAAIGALYLGETAEAAMVLLLFLIGEQLEGYASSRARSGVKALMDLVPEEATVIHPDGTKERVAAEDLKKGDVIEVAPGARLSADAQLLDTSASFDESALTGESVPVEHLPGEKVMAGSLVADKVVRLTVISEQGDNAIDRILHLIEDAESRKAPLERFLDRFSRWYTPAMIVLAALVIVIPPVLFAQSWHEWIYRGLVLLLIACPCALVISTPAAITSGLAAAARRGALIKGGAALEQLGHIGTIAFDKTGTLTQGKPVMTDLICWDGNEDTLLRQSAAIEAGSLHPLAVAVVKAAEDRGLIVTEAAEREALPGRGIQGVIDGETLLLCAADRLPKSVVLTAEQHAQVMSLETEGKTLVVALRDCIAIGVIAWRDNLRDDAANTIKQLKQMGIRSVMLTGDNPRAAAAIAEEIGIDYRAGLLPADKVTEVQTANEKANVAMVGDGINDAPAMKTASIGIAMGSGTDVALETADAALTHNRLSELPMMIELSRATLRNIRQNIVLALGLKGIFLVTTLLGITGLWVAVLADSGATALVTLNALRLLRFNPEGRLKK</sequence>
<evidence type="ECO:0000313" key="17">
    <source>
        <dbReference type="EMBL" id="PSW01123.1"/>
    </source>
</evidence>
<evidence type="ECO:0000256" key="3">
    <source>
        <dbReference type="ARBA" id="ARBA00022475"/>
    </source>
</evidence>
<keyword evidence="6 14" id="KW-0479">Metal-binding</keyword>
<evidence type="ECO:0000256" key="1">
    <source>
        <dbReference type="ARBA" id="ARBA00004651"/>
    </source>
</evidence>
<keyword evidence="11 14" id="KW-0472">Membrane</keyword>
<evidence type="ECO:0000256" key="4">
    <source>
        <dbReference type="ARBA" id="ARBA00022553"/>
    </source>
</evidence>
<dbReference type="InterPro" id="IPR051014">
    <property type="entry name" value="Cation_Transport_ATPase_IB"/>
</dbReference>
<dbReference type="SUPFAM" id="SSF56784">
    <property type="entry name" value="HAD-like"/>
    <property type="match status" value="1"/>
</dbReference>
<keyword evidence="3 14" id="KW-1003">Cell membrane</keyword>
<evidence type="ECO:0000256" key="8">
    <source>
        <dbReference type="ARBA" id="ARBA00022840"/>
    </source>
</evidence>
<dbReference type="InterPro" id="IPR017969">
    <property type="entry name" value="Heavy-metal-associated_CS"/>
</dbReference>
<feature type="transmembrane region" description="Helical" evidence="14">
    <location>
        <begin position="475"/>
        <end position="499"/>
    </location>
</feature>